<dbReference type="PANTHER" id="PTHR11709:SF145">
    <property type="entry name" value="LCC1"/>
    <property type="match status" value="1"/>
</dbReference>
<dbReference type="Pfam" id="PF07731">
    <property type="entry name" value="Cu-oxidase_2"/>
    <property type="match status" value="1"/>
</dbReference>
<evidence type="ECO:0000256" key="4">
    <source>
        <dbReference type="ARBA" id="ARBA00023002"/>
    </source>
</evidence>
<accession>A0AAN7BF64</accession>
<feature type="domain" description="Plastocyanin-like" evidence="8">
    <location>
        <begin position="449"/>
        <end position="561"/>
    </location>
</feature>
<organism evidence="10 11">
    <name type="scientific">Rhypophila decipiens</name>
    <dbReference type="NCBI Taxonomy" id="261697"/>
    <lineage>
        <taxon>Eukaryota</taxon>
        <taxon>Fungi</taxon>
        <taxon>Dikarya</taxon>
        <taxon>Ascomycota</taxon>
        <taxon>Pezizomycotina</taxon>
        <taxon>Sordariomycetes</taxon>
        <taxon>Sordariomycetidae</taxon>
        <taxon>Sordariales</taxon>
        <taxon>Naviculisporaceae</taxon>
        <taxon>Rhypophila</taxon>
    </lineage>
</organism>
<evidence type="ECO:0000256" key="3">
    <source>
        <dbReference type="ARBA" id="ARBA00022737"/>
    </source>
</evidence>
<keyword evidence="11" id="KW-1185">Reference proteome</keyword>
<evidence type="ECO:0000259" key="8">
    <source>
        <dbReference type="Pfam" id="PF07731"/>
    </source>
</evidence>
<evidence type="ECO:0000256" key="2">
    <source>
        <dbReference type="ARBA" id="ARBA00022723"/>
    </source>
</evidence>
<keyword evidence="2" id="KW-0479">Metal-binding</keyword>
<dbReference type="GO" id="GO:0016491">
    <property type="term" value="F:oxidoreductase activity"/>
    <property type="evidence" value="ECO:0007669"/>
    <property type="project" value="UniProtKB-KW"/>
</dbReference>
<evidence type="ECO:0000256" key="5">
    <source>
        <dbReference type="ARBA" id="ARBA00023008"/>
    </source>
</evidence>
<proteinExistence type="inferred from homology"/>
<dbReference type="CDD" id="cd13880">
    <property type="entry name" value="CuRO_2_MaLCC_like"/>
    <property type="match status" value="1"/>
</dbReference>
<dbReference type="InterPro" id="IPR008972">
    <property type="entry name" value="Cupredoxin"/>
</dbReference>
<dbReference type="InterPro" id="IPR045087">
    <property type="entry name" value="Cu-oxidase_fam"/>
</dbReference>
<dbReference type="CDD" id="cd13901">
    <property type="entry name" value="CuRO_3_MaLCC_like"/>
    <property type="match status" value="1"/>
</dbReference>
<dbReference type="Gene3D" id="2.60.40.420">
    <property type="entry name" value="Cupredoxins - blue copper proteins"/>
    <property type="match status" value="3"/>
</dbReference>
<dbReference type="Pfam" id="PF00394">
    <property type="entry name" value="Cu-oxidase"/>
    <property type="match status" value="1"/>
</dbReference>
<evidence type="ECO:0000256" key="1">
    <source>
        <dbReference type="ARBA" id="ARBA00010609"/>
    </source>
</evidence>
<comment type="caution">
    <text evidence="10">The sequence shown here is derived from an EMBL/GenBank/DDBJ whole genome shotgun (WGS) entry which is preliminary data.</text>
</comment>
<dbReference type="SUPFAM" id="SSF49503">
    <property type="entry name" value="Cupredoxins"/>
    <property type="match status" value="3"/>
</dbReference>
<evidence type="ECO:0000256" key="6">
    <source>
        <dbReference type="ARBA" id="ARBA00023180"/>
    </source>
</evidence>
<dbReference type="Pfam" id="PF07732">
    <property type="entry name" value="Cu-oxidase_3"/>
    <property type="match status" value="1"/>
</dbReference>
<evidence type="ECO:0000259" key="7">
    <source>
        <dbReference type="Pfam" id="PF00394"/>
    </source>
</evidence>
<dbReference type="FunFam" id="2.60.40.420:FF:000021">
    <property type="entry name" value="Extracellular dihydrogeodin oxidase/laccase"/>
    <property type="match status" value="1"/>
</dbReference>
<dbReference type="FunFam" id="2.60.40.420:FF:000038">
    <property type="entry name" value="Extracellular dihydrogeodin oxidase/laccase"/>
    <property type="match status" value="1"/>
</dbReference>
<evidence type="ECO:0000259" key="9">
    <source>
        <dbReference type="Pfam" id="PF07732"/>
    </source>
</evidence>
<keyword evidence="6" id="KW-0325">Glycoprotein</keyword>
<dbReference type="EMBL" id="MU858050">
    <property type="protein sequence ID" value="KAK4218965.1"/>
    <property type="molecule type" value="Genomic_DNA"/>
</dbReference>
<keyword evidence="4" id="KW-0560">Oxidoreductase</keyword>
<dbReference type="InterPro" id="IPR011706">
    <property type="entry name" value="Cu-oxidase_C"/>
</dbReference>
<protein>
    <submittedName>
        <fullName evidence="10">Cupredoxin</fullName>
    </submittedName>
</protein>
<dbReference type="GO" id="GO:0005507">
    <property type="term" value="F:copper ion binding"/>
    <property type="evidence" value="ECO:0007669"/>
    <property type="project" value="InterPro"/>
</dbReference>
<comment type="similarity">
    <text evidence="1">Belongs to the multicopper oxidase family.</text>
</comment>
<reference evidence="10" key="1">
    <citation type="journal article" date="2023" name="Mol. Phylogenet. Evol.">
        <title>Genome-scale phylogeny and comparative genomics of the fungal order Sordariales.</title>
        <authorList>
            <person name="Hensen N."/>
            <person name="Bonometti L."/>
            <person name="Westerberg I."/>
            <person name="Brannstrom I.O."/>
            <person name="Guillou S."/>
            <person name="Cros-Aarteil S."/>
            <person name="Calhoun S."/>
            <person name="Haridas S."/>
            <person name="Kuo A."/>
            <person name="Mondo S."/>
            <person name="Pangilinan J."/>
            <person name="Riley R."/>
            <person name="LaButti K."/>
            <person name="Andreopoulos B."/>
            <person name="Lipzen A."/>
            <person name="Chen C."/>
            <person name="Yan M."/>
            <person name="Daum C."/>
            <person name="Ng V."/>
            <person name="Clum A."/>
            <person name="Steindorff A."/>
            <person name="Ohm R.A."/>
            <person name="Martin F."/>
            <person name="Silar P."/>
            <person name="Natvig D.O."/>
            <person name="Lalanne C."/>
            <person name="Gautier V."/>
            <person name="Ament-Velasquez S.L."/>
            <person name="Kruys A."/>
            <person name="Hutchinson M.I."/>
            <person name="Powell A.J."/>
            <person name="Barry K."/>
            <person name="Miller A.N."/>
            <person name="Grigoriev I.V."/>
            <person name="Debuchy R."/>
            <person name="Gladieux P."/>
            <person name="Hiltunen Thoren M."/>
            <person name="Johannesson H."/>
        </authorList>
    </citation>
    <scope>NUCLEOTIDE SEQUENCE</scope>
    <source>
        <strain evidence="10">PSN293</strain>
    </source>
</reference>
<dbReference type="AlphaFoldDB" id="A0AAN7BF64"/>
<feature type="domain" description="Plastocyanin-like" evidence="7">
    <location>
        <begin position="207"/>
        <end position="370"/>
    </location>
</feature>
<sequence>MGLLAGLVTDLFSGVVGKLSQERTNGASLLGTLVSPFLALFLTNNPLPNGYPWGTLTDWGTNPYKDWPHTGVIRTYDFTLSRGVIAPDGYQRDVLLVNGAFPGPLIEANWGDKIIVTVRNNITAPEEGTVVHWHGFLQEGTPWEDGAPGVTQCPITPGKTFTYEFIASLYGTTWYHAHYSAQYSGGVVGPMVIHGPSKAKYDIDVGPIMLSDWYHKSYNDIVKQMLAPNGSPRVVSDNNLINGKMNFDCSKVAAGDTKPCTNNAGISKFRLKKGKTHRLRLINAGAEGVQRFTIDGHNLTVIANDFVPVKPYTTKVVTLGVGQRADVLVTANVGDSNSAFWMRSNLSGCAGTPNTPPPANQPFAVAAVYYDAADTSKAPTSKAWDIPDAVRCTNDDLAVTEPLFPMPLPAATFTQTMDISIFKNASDVTLWKFDGVSMRANYDSPVLLQANQGNFTFPTEWNVRNFYGNSSVRIIVHNNSPASHPMHLHGHNFYVLNEGPGEWDGTIVRSSNPQRRDVQLVRPNGHLVLQFDPQPGVWAFHCHVAWHASGGFFSSFVVKPDDVKRMRIPDTVQQTCRQWRAYTSTNVVDQIDSGT</sequence>
<dbReference type="InterPro" id="IPR011707">
    <property type="entry name" value="Cu-oxidase-like_N"/>
</dbReference>
<dbReference type="Proteomes" id="UP001301769">
    <property type="component" value="Unassembled WGS sequence"/>
</dbReference>
<evidence type="ECO:0000313" key="10">
    <source>
        <dbReference type="EMBL" id="KAK4218965.1"/>
    </source>
</evidence>
<dbReference type="InterPro" id="IPR001117">
    <property type="entry name" value="Cu-oxidase_2nd"/>
</dbReference>
<gene>
    <name evidence="10" type="ORF">QBC37DRAFT_332232</name>
</gene>
<name>A0AAN7BF64_9PEZI</name>
<feature type="domain" description="Plastocyanin-like" evidence="9">
    <location>
        <begin position="83"/>
        <end position="197"/>
    </location>
</feature>
<dbReference type="CDD" id="cd13854">
    <property type="entry name" value="CuRO_1_MaLCC_like"/>
    <property type="match status" value="1"/>
</dbReference>
<keyword evidence="5" id="KW-0186">Copper</keyword>
<dbReference type="PANTHER" id="PTHR11709">
    <property type="entry name" value="MULTI-COPPER OXIDASE"/>
    <property type="match status" value="1"/>
</dbReference>
<reference evidence="10" key="2">
    <citation type="submission" date="2023-05" db="EMBL/GenBank/DDBJ databases">
        <authorList>
            <consortium name="Lawrence Berkeley National Laboratory"/>
            <person name="Steindorff A."/>
            <person name="Hensen N."/>
            <person name="Bonometti L."/>
            <person name="Westerberg I."/>
            <person name="Brannstrom I.O."/>
            <person name="Guillou S."/>
            <person name="Cros-Aarteil S."/>
            <person name="Calhoun S."/>
            <person name="Haridas S."/>
            <person name="Kuo A."/>
            <person name="Mondo S."/>
            <person name="Pangilinan J."/>
            <person name="Riley R."/>
            <person name="Labutti K."/>
            <person name="Andreopoulos B."/>
            <person name="Lipzen A."/>
            <person name="Chen C."/>
            <person name="Yanf M."/>
            <person name="Daum C."/>
            <person name="Ng V."/>
            <person name="Clum A."/>
            <person name="Ohm R."/>
            <person name="Martin F."/>
            <person name="Silar P."/>
            <person name="Natvig D."/>
            <person name="Lalanne C."/>
            <person name="Gautier V."/>
            <person name="Ament-Velasquez S.L."/>
            <person name="Kruys A."/>
            <person name="Hutchinson M.I."/>
            <person name="Powell A.J."/>
            <person name="Barry K."/>
            <person name="Miller A.N."/>
            <person name="Grigoriev I.V."/>
            <person name="Debuchy R."/>
            <person name="Gladieux P."/>
            <person name="Thoren M.H."/>
            <person name="Johannesson H."/>
        </authorList>
    </citation>
    <scope>NUCLEOTIDE SEQUENCE</scope>
    <source>
        <strain evidence="10">PSN293</strain>
    </source>
</reference>
<evidence type="ECO:0000313" key="11">
    <source>
        <dbReference type="Proteomes" id="UP001301769"/>
    </source>
</evidence>
<keyword evidence="3" id="KW-0677">Repeat</keyword>